<keyword evidence="7" id="KW-1185">Reference proteome</keyword>
<comment type="subcellular location">
    <subcellularLocation>
        <location evidence="1">Nucleus</location>
    </subcellularLocation>
</comment>
<evidence type="ECO:0000256" key="2">
    <source>
        <dbReference type="ARBA" id="ARBA00011353"/>
    </source>
</evidence>
<dbReference type="InterPro" id="IPR000953">
    <property type="entry name" value="Chromo/chromo_shadow_dom"/>
</dbReference>
<dbReference type="GO" id="GO:0006338">
    <property type="term" value="P:chromatin remodeling"/>
    <property type="evidence" value="ECO:0007669"/>
    <property type="project" value="UniProtKB-ARBA"/>
</dbReference>
<feature type="domain" description="Chromo" evidence="5">
    <location>
        <begin position="80"/>
        <end position="140"/>
    </location>
</feature>
<dbReference type="EMBL" id="JAVHNQ010000008">
    <property type="protein sequence ID" value="KAK6341093.1"/>
    <property type="molecule type" value="Genomic_DNA"/>
</dbReference>
<dbReference type="Gene3D" id="2.40.50.40">
    <property type="match status" value="1"/>
</dbReference>
<evidence type="ECO:0000259" key="5">
    <source>
        <dbReference type="PROSITE" id="PS50013"/>
    </source>
</evidence>
<keyword evidence="3" id="KW-0539">Nucleus</keyword>
<evidence type="ECO:0000256" key="3">
    <source>
        <dbReference type="ARBA" id="ARBA00023242"/>
    </source>
</evidence>
<comment type="caution">
    <text evidence="6">The sequence shown here is derived from an EMBL/GenBank/DDBJ whole genome shotgun (WGS) entry which is preliminary data.</text>
</comment>
<feature type="compositionally biased region" description="Polar residues" evidence="4">
    <location>
        <begin position="180"/>
        <end position="190"/>
    </location>
</feature>
<feature type="compositionally biased region" description="Basic and acidic residues" evidence="4">
    <location>
        <begin position="151"/>
        <end position="179"/>
    </location>
</feature>
<feature type="region of interest" description="Disordered" evidence="4">
    <location>
        <begin position="267"/>
        <end position="290"/>
    </location>
</feature>
<dbReference type="InterPro" id="IPR016197">
    <property type="entry name" value="Chromo-like_dom_sf"/>
</dbReference>
<gene>
    <name evidence="6" type="ORF">TWF696_009397</name>
</gene>
<dbReference type="Proteomes" id="UP001375240">
    <property type="component" value="Unassembled WGS sequence"/>
</dbReference>
<evidence type="ECO:0000313" key="7">
    <source>
        <dbReference type="Proteomes" id="UP001375240"/>
    </source>
</evidence>
<proteinExistence type="predicted"/>
<feature type="region of interest" description="Disordered" evidence="4">
    <location>
        <begin position="1"/>
        <end position="88"/>
    </location>
</feature>
<evidence type="ECO:0000313" key="6">
    <source>
        <dbReference type="EMBL" id="KAK6341093.1"/>
    </source>
</evidence>
<protein>
    <recommendedName>
        <fullName evidence="5">Chromo domain-containing protein</fullName>
    </recommendedName>
</protein>
<feature type="compositionally biased region" description="Acidic residues" evidence="4">
    <location>
        <begin position="60"/>
        <end position="81"/>
    </location>
</feature>
<name>A0AAV9UEY6_9PEZI</name>
<dbReference type="GO" id="GO:0005634">
    <property type="term" value="C:nucleus"/>
    <property type="evidence" value="ECO:0007669"/>
    <property type="project" value="UniProtKB-SubCell"/>
</dbReference>
<dbReference type="InterPro" id="IPR051219">
    <property type="entry name" value="Heterochromatin_chromo-domain"/>
</dbReference>
<dbReference type="PANTHER" id="PTHR22812">
    <property type="entry name" value="CHROMOBOX PROTEIN"/>
    <property type="match status" value="1"/>
</dbReference>
<evidence type="ECO:0000256" key="1">
    <source>
        <dbReference type="ARBA" id="ARBA00004123"/>
    </source>
</evidence>
<dbReference type="AlphaFoldDB" id="A0AAV9UEY6"/>
<dbReference type="SMART" id="SM00298">
    <property type="entry name" value="CHROMO"/>
    <property type="match status" value="1"/>
</dbReference>
<dbReference type="SUPFAM" id="SSF54160">
    <property type="entry name" value="Chromo domain-like"/>
    <property type="match status" value="1"/>
</dbReference>
<feature type="compositionally biased region" description="Low complexity" evidence="4">
    <location>
        <begin position="7"/>
        <end position="16"/>
    </location>
</feature>
<feature type="region of interest" description="Disordered" evidence="4">
    <location>
        <begin position="151"/>
        <end position="218"/>
    </location>
</feature>
<evidence type="ECO:0000256" key="4">
    <source>
        <dbReference type="SAM" id="MobiDB-lite"/>
    </source>
</evidence>
<accession>A0AAV9UEY6</accession>
<dbReference type="InterPro" id="IPR023780">
    <property type="entry name" value="Chromo_domain"/>
</dbReference>
<dbReference type="PROSITE" id="PS50013">
    <property type="entry name" value="CHROMO_2"/>
    <property type="match status" value="1"/>
</dbReference>
<organism evidence="6 7">
    <name type="scientific">Orbilia brochopaga</name>
    <dbReference type="NCBI Taxonomy" id="3140254"/>
    <lineage>
        <taxon>Eukaryota</taxon>
        <taxon>Fungi</taxon>
        <taxon>Dikarya</taxon>
        <taxon>Ascomycota</taxon>
        <taxon>Pezizomycotina</taxon>
        <taxon>Orbiliomycetes</taxon>
        <taxon>Orbiliales</taxon>
        <taxon>Orbiliaceae</taxon>
        <taxon>Orbilia</taxon>
    </lineage>
</organism>
<feature type="compositionally biased region" description="Basic and acidic residues" evidence="4">
    <location>
        <begin position="20"/>
        <end position="48"/>
    </location>
</feature>
<dbReference type="Pfam" id="PF00385">
    <property type="entry name" value="Chromo"/>
    <property type="match status" value="1"/>
</dbReference>
<feature type="compositionally biased region" description="Basic and acidic residues" evidence="4">
    <location>
        <begin position="194"/>
        <end position="203"/>
    </location>
</feature>
<comment type="subunit">
    <text evidence="2">Component of the NuA4 histone acetyltransferase complex.</text>
</comment>
<reference evidence="6 7" key="1">
    <citation type="submission" date="2019-10" db="EMBL/GenBank/DDBJ databases">
        <authorList>
            <person name="Palmer J.M."/>
        </authorList>
    </citation>
    <scope>NUCLEOTIDE SEQUENCE [LARGE SCALE GENOMIC DNA]</scope>
    <source>
        <strain evidence="6 7">TWF696</strain>
    </source>
</reference>
<sequence>MTGLAPQRQRSSSGRRAGARRADEPGTHGSPTEKRFRHLSDRETDTDPGKTVGTGGSLNDGDDGDEEEDDDDDDNDDDNFDVEGIVAEKWDPRSSRMLYLVHWKGFEEKDYTWEPKKHFHAPDTLLDWEALKQATPAHQRFDWRAWDRRFGDGHENREDENSDHESDGEPFRRSRDDSASQRTSDGSSAASGVDHSKDNRDKQTTISKNPRPDPDPAITIVPQITDIENLKEPSNCPTPSQCSYTRVLDREKLTSSAINYRASSPSAVQYEESSRPELVPSGADHKSSSISTIVHKNESDLTISSSASYDVHDMRASEPEEFLCTISVYGEGSNLQGYSYLVGLSVKFRRHLRNIGIHNFEIKRFIGFEYLEKAFIQESGLPSECAFVKTNNKLNDTFITRLSELQGAAVVLENTFTMIFAPSHSHKFHHIFNAQASSSCELSLVVYPPLDLDFPEVSSHIPSKEPEFPGRFILESADCDLNLQSLESNQHQAAQIALLPSACASRYGLDVACSFEAYRRKISDSLRPLPDDKILLQPYDVLAQKTIGKLYTTSSFYLFLMHTSLVQNLHLIPNLALLRTLKYRTFLTFGPELELGSSSINWNIRPIFRSGGVLLLTLELVLHQATKVLEILERVSTLESMSTWALAVPENITNLIDQALTMSAVRERLPFKHIESCSAVVHHLRVARASRTSSANFHFMHIPAKQGINYTENCVDAFVQFQIDGSRRYRSFAVICGVGLTDRRTLERQYTNLDLYEIDDFLGLLRALPFAAPLED</sequence>